<protein>
    <submittedName>
        <fullName evidence="1">Uncharacterized protein</fullName>
    </submittedName>
</protein>
<comment type="caution">
    <text evidence="1">The sequence shown here is derived from an EMBL/GenBank/DDBJ whole genome shotgun (WGS) entry which is preliminary data.</text>
</comment>
<evidence type="ECO:0000313" key="1">
    <source>
        <dbReference type="EMBL" id="KAK3759112.1"/>
    </source>
</evidence>
<name>A0AAE0YXY9_9GAST</name>
<dbReference type="AlphaFoldDB" id="A0AAE0YXY9"/>
<sequence length="326" mass="35963">MLSNNGTVCCLKPYKQDNVVKQQHSLLSEVLQTRQCCQTTAQSAVRSPTNRTMLSNNSTVCCQKSYKQDNVVKQLHSLLSEVLQTGQCCQTTAQSAVRSPTNWRLLSNNGTVCCQKSYKQDTVVKQRHSLLSEVLQTGDCCQTTAQSAVRSPTNWTLLSNNGTVCCQKSYKQDTVVKQRHSLLSEVLQTGQCCQTTAQSAVRSPTNRTMLSNNGTVCCLKSYKQDNVVKQQHSLLSEVLQTGQCCQTTAQSAVRSPTNRTMLSNNSTVCCLKSYKQDNVVKQRHSLLSEVLQTGQCCQTTAQSAVRSPTNWTLLSNNGTVCCLKSY</sequence>
<accession>A0AAE0YXY9</accession>
<evidence type="ECO:0000313" key="2">
    <source>
        <dbReference type="Proteomes" id="UP001283361"/>
    </source>
</evidence>
<reference evidence="1" key="1">
    <citation type="journal article" date="2023" name="G3 (Bethesda)">
        <title>A reference genome for the long-term kleptoplast-retaining sea slug Elysia crispata morphotype clarki.</title>
        <authorList>
            <person name="Eastman K.E."/>
            <person name="Pendleton A.L."/>
            <person name="Shaikh M.A."/>
            <person name="Suttiyut T."/>
            <person name="Ogas R."/>
            <person name="Tomko P."/>
            <person name="Gavelis G."/>
            <person name="Widhalm J.R."/>
            <person name="Wisecaver J.H."/>
        </authorList>
    </citation>
    <scope>NUCLEOTIDE SEQUENCE</scope>
    <source>
        <strain evidence="1">ECLA1</strain>
    </source>
</reference>
<proteinExistence type="predicted"/>
<dbReference type="EMBL" id="JAWDGP010005165">
    <property type="protein sequence ID" value="KAK3759112.1"/>
    <property type="molecule type" value="Genomic_DNA"/>
</dbReference>
<dbReference type="Proteomes" id="UP001283361">
    <property type="component" value="Unassembled WGS sequence"/>
</dbReference>
<gene>
    <name evidence="1" type="ORF">RRG08_040666</name>
</gene>
<organism evidence="1 2">
    <name type="scientific">Elysia crispata</name>
    <name type="common">lettuce slug</name>
    <dbReference type="NCBI Taxonomy" id="231223"/>
    <lineage>
        <taxon>Eukaryota</taxon>
        <taxon>Metazoa</taxon>
        <taxon>Spiralia</taxon>
        <taxon>Lophotrochozoa</taxon>
        <taxon>Mollusca</taxon>
        <taxon>Gastropoda</taxon>
        <taxon>Heterobranchia</taxon>
        <taxon>Euthyneura</taxon>
        <taxon>Panpulmonata</taxon>
        <taxon>Sacoglossa</taxon>
        <taxon>Placobranchoidea</taxon>
        <taxon>Plakobranchidae</taxon>
        <taxon>Elysia</taxon>
    </lineage>
</organism>
<keyword evidence="2" id="KW-1185">Reference proteome</keyword>